<dbReference type="AlphaFoldDB" id="A0A0N1I4X3"/>
<evidence type="ECO:0000256" key="1">
    <source>
        <dbReference type="SAM" id="MobiDB-lite"/>
    </source>
</evidence>
<feature type="region of interest" description="Disordered" evidence="1">
    <location>
        <begin position="298"/>
        <end position="332"/>
    </location>
</feature>
<proteinExistence type="predicted"/>
<protein>
    <submittedName>
        <fullName evidence="2">Uncharacterized protein</fullName>
    </submittedName>
</protein>
<evidence type="ECO:0000313" key="2">
    <source>
        <dbReference type="EMBL" id="KPI85572.1"/>
    </source>
</evidence>
<feature type="compositionally biased region" description="Polar residues" evidence="1">
    <location>
        <begin position="298"/>
        <end position="311"/>
    </location>
</feature>
<dbReference type="VEuPathDB" id="TriTrypDB:Lsey_0179_0120"/>
<dbReference type="OrthoDB" id="249477at2759"/>
<feature type="compositionally biased region" description="Low complexity" evidence="1">
    <location>
        <begin position="312"/>
        <end position="322"/>
    </location>
</feature>
<feature type="region of interest" description="Disordered" evidence="1">
    <location>
        <begin position="52"/>
        <end position="92"/>
    </location>
</feature>
<sequence length="376" mass="40131">MSGALRLLTARASALPPSALVRSWLRAHPAGHSILHLSCSNWISLCPLSTRAATTPSAPKKRRGRKQKSAAASSLSAEAAPEANKAPGVSDDAEIMEKDVRLAIRLLMMHHLSHRSIAKKQGSAQLEKEREEFREKHEERERRLWIKDENSRRLLGDDGRSLGDGIVPIVPAAAQDPYREASRTPQLRGTAAAAGGGSGVWRALNPVGLAASQAVAGTGEDALSEEDYSTFLASSTASAAAVTSRGHNSSAAARTGEQAELEDWQSATLATLCAPNLSAYDTDHDFRVSSEDVVRQSQAANAMGQTGTLKRTVSSSVPSTSPYSLDEDALGEDMDTDLPAISAAQLKQQFAEEEDPDYVVSLYTANSDGDEDPFQL</sequence>
<name>A0A0N1I4X3_LEPSE</name>
<feature type="compositionally biased region" description="Low complexity" evidence="1">
    <location>
        <begin position="69"/>
        <end position="83"/>
    </location>
</feature>
<dbReference type="EMBL" id="LJSK01000179">
    <property type="protein sequence ID" value="KPI85572.1"/>
    <property type="molecule type" value="Genomic_DNA"/>
</dbReference>
<accession>A0A0N1I4X3</accession>
<organism evidence="2 3">
    <name type="scientific">Leptomonas seymouri</name>
    <dbReference type="NCBI Taxonomy" id="5684"/>
    <lineage>
        <taxon>Eukaryota</taxon>
        <taxon>Discoba</taxon>
        <taxon>Euglenozoa</taxon>
        <taxon>Kinetoplastea</taxon>
        <taxon>Metakinetoplastina</taxon>
        <taxon>Trypanosomatida</taxon>
        <taxon>Trypanosomatidae</taxon>
        <taxon>Leishmaniinae</taxon>
        <taxon>Leptomonas</taxon>
    </lineage>
</organism>
<comment type="caution">
    <text evidence="2">The sequence shown here is derived from an EMBL/GenBank/DDBJ whole genome shotgun (WGS) entry which is preliminary data.</text>
</comment>
<gene>
    <name evidence="2" type="ORF">ABL78_5379</name>
</gene>
<feature type="compositionally biased region" description="Basic residues" evidence="1">
    <location>
        <begin position="59"/>
        <end position="68"/>
    </location>
</feature>
<dbReference type="Proteomes" id="UP000038009">
    <property type="component" value="Unassembled WGS sequence"/>
</dbReference>
<evidence type="ECO:0000313" key="3">
    <source>
        <dbReference type="Proteomes" id="UP000038009"/>
    </source>
</evidence>
<reference evidence="2 3" key="1">
    <citation type="journal article" date="2015" name="PLoS Pathog.">
        <title>Leptomonas seymouri: Adaptations to the Dixenous Life Cycle Analyzed by Genome Sequencing, Transcriptome Profiling and Co-infection with Leishmania donovani.</title>
        <authorList>
            <person name="Kraeva N."/>
            <person name="Butenko A."/>
            <person name="Hlavacova J."/>
            <person name="Kostygov A."/>
            <person name="Myskova J."/>
            <person name="Grybchuk D."/>
            <person name="Lestinova T."/>
            <person name="Votypka J."/>
            <person name="Volf P."/>
            <person name="Opperdoes F."/>
            <person name="Flegontov P."/>
            <person name="Lukes J."/>
            <person name="Yurchenko V."/>
        </authorList>
    </citation>
    <scope>NUCLEOTIDE SEQUENCE [LARGE SCALE GENOMIC DNA]</scope>
    <source>
        <strain evidence="2 3">ATCC 30220</strain>
    </source>
</reference>
<feature type="region of interest" description="Disordered" evidence="1">
    <location>
        <begin position="177"/>
        <end position="196"/>
    </location>
</feature>
<keyword evidence="3" id="KW-1185">Reference proteome</keyword>
<dbReference type="OMA" id="EAYSNDY"/>